<keyword evidence="2" id="KW-0472">Membrane</keyword>
<keyword evidence="2" id="KW-1133">Transmembrane helix</keyword>
<dbReference type="Proteomes" id="UP000614601">
    <property type="component" value="Unassembled WGS sequence"/>
</dbReference>
<keyword evidence="4" id="KW-1185">Reference proteome</keyword>
<evidence type="ECO:0000313" key="4">
    <source>
        <dbReference type="Proteomes" id="UP000614601"/>
    </source>
</evidence>
<feature type="transmembrane region" description="Helical" evidence="2">
    <location>
        <begin position="15"/>
        <end position="38"/>
    </location>
</feature>
<gene>
    <name evidence="3" type="ORF">BOKJ2_LOCUS12274</name>
</gene>
<dbReference type="AlphaFoldDB" id="A0A811LJ78"/>
<dbReference type="OrthoDB" id="5816749at2759"/>
<comment type="caution">
    <text evidence="3">The sequence shown here is derived from an EMBL/GenBank/DDBJ whole genome shotgun (WGS) entry which is preliminary data.</text>
</comment>
<feature type="transmembrane region" description="Helical" evidence="2">
    <location>
        <begin position="58"/>
        <end position="76"/>
    </location>
</feature>
<evidence type="ECO:0000256" key="2">
    <source>
        <dbReference type="SAM" id="Phobius"/>
    </source>
</evidence>
<dbReference type="Proteomes" id="UP000783686">
    <property type="component" value="Unassembled WGS sequence"/>
</dbReference>
<protein>
    <submittedName>
        <fullName evidence="3">Uncharacterized protein</fullName>
    </submittedName>
</protein>
<reference evidence="3" key="1">
    <citation type="submission" date="2020-09" db="EMBL/GenBank/DDBJ databases">
        <authorList>
            <person name="Kikuchi T."/>
        </authorList>
    </citation>
    <scope>NUCLEOTIDE SEQUENCE</scope>
    <source>
        <strain evidence="3">SH1</strain>
    </source>
</reference>
<name>A0A811LJ78_9BILA</name>
<dbReference type="EMBL" id="CAJFCW020000006">
    <property type="protein sequence ID" value="CAG9123457.1"/>
    <property type="molecule type" value="Genomic_DNA"/>
</dbReference>
<sequence>MAKTRHNSGPIPTDVLATTILLMMGIVGLLLIPAFYYLSCYQSYLLYIIPENYYPHNVCLFVIQAFISTCLMMVGLVAYTDIAFPLAMLGFGVILNNVNIQPQQSGPANFWVENNNEKSLKIADDKTQQDNEVTNEDITENNGKDKPSVNNNDLLMKSAEKHVSSEIMINNNKSKGVNKDAADTIIDDMS</sequence>
<evidence type="ECO:0000313" key="3">
    <source>
        <dbReference type="EMBL" id="CAD5227640.1"/>
    </source>
</evidence>
<organism evidence="3 4">
    <name type="scientific">Bursaphelenchus okinawaensis</name>
    <dbReference type="NCBI Taxonomy" id="465554"/>
    <lineage>
        <taxon>Eukaryota</taxon>
        <taxon>Metazoa</taxon>
        <taxon>Ecdysozoa</taxon>
        <taxon>Nematoda</taxon>
        <taxon>Chromadorea</taxon>
        <taxon>Rhabditida</taxon>
        <taxon>Tylenchina</taxon>
        <taxon>Tylenchomorpha</taxon>
        <taxon>Aphelenchoidea</taxon>
        <taxon>Aphelenchoididae</taxon>
        <taxon>Bursaphelenchus</taxon>
    </lineage>
</organism>
<proteinExistence type="predicted"/>
<feature type="region of interest" description="Disordered" evidence="1">
    <location>
        <begin position="126"/>
        <end position="152"/>
    </location>
</feature>
<evidence type="ECO:0000256" key="1">
    <source>
        <dbReference type="SAM" id="MobiDB-lite"/>
    </source>
</evidence>
<keyword evidence="2" id="KW-0812">Transmembrane</keyword>
<dbReference type="EMBL" id="CAJFDH010000006">
    <property type="protein sequence ID" value="CAD5227640.1"/>
    <property type="molecule type" value="Genomic_DNA"/>
</dbReference>
<accession>A0A811LJ78</accession>